<organism evidence="9 11">
    <name type="scientific">Morella rubra</name>
    <name type="common">Chinese bayberry</name>
    <dbReference type="NCBI Taxonomy" id="262757"/>
    <lineage>
        <taxon>Eukaryota</taxon>
        <taxon>Viridiplantae</taxon>
        <taxon>Streptophyta</taxon>
        <taxon>Embryophyta</taxon>
        <taxon>Tracheophyta</taxon>
        <taxon>Spermatophyta</taxon>
        <taxon>Magnoliopsida</taxon>
        <taxon>eudicotyledons</taxon>
        <taxon>Gunneridae</taxon>
        <taxon>Pentapetalae</taxon>
        <taxon>rosids</taxon>
        <taxon>fabids</taxon>
        <taxon>Fagales</taxon>
        <taxon>Myricaceae</taxon>
        <taxon>Morella</taxon>
    </lineage>
</organism>
<protein>
    <submittedName>
        <fullName evidence="9">21 kDa protein</fullName>
    </submittedName>
</protein>
<dbReference type="EMBL" id="RXIC02000021">
    <property type="protein sequence ID" value="KAB1218989.1"/>
    <property type="molecule type" value="Genomic_DNA"/>
</dbReference>
<evidence type="ECO:0000313" key="9">
    <source>
        <dbReference type="EMBL" id="KAB1218984.1"/>
    </source>
</evidence>
<keyword evidence="4 7" id="KW-0732">Signal</keyword>
<dbReference type="InterPro" id="IPR051955">
    <property type="entry name" value="PME_Inhibitor"/>
</dbReference>
<dbReference type="AlphaFoldDB" id="A0A6A1W163"/>
<comment type="similarity">
    <text evidence="6">Belongs to the PMEI family.</text>
</comment>
<comment type="caution">
    <text evidence="9">The sequence shown here is derived from an EMBL/GenBank/DDBJ whole genome shotgun (WGS) entry which is preliminary data.</text>
</comment>
<evidence type="ECO:0000259" key="8">
    <source>
        <dbReference type="SMART" id="SM00856"/>
    </source>
</evidence>
<evidence type="ECO:0000256" key="1">
    <source>
        <dbReference type="ARBA" id="ARBA00004271"/>
    </source>
</evidence>
<dbReference type="SMART" id="SM00856">
    <property type="entry name" value="PMEI"/>
    <property type="match status" value="1"/>
</dbReference>
<dbReference type="SUPFAM" id="SSF101148">
    <property type="entry name" value="Plant invertase/pectin methylesterase inhibitor"/>
    <property type="match status" value="1"/>
</dbReference>
<reference evidence="9" key="3">
    <citation type="submission" date="2019-09" db="EMBL/GenBank/DDBJ databases">
        <authorList>
            <person name="Gao Z."/>
        </authorList>
    </citation>
    <scope>NUCLEOTIDE SEQUENCE</scope>
    <source>
        <tissue evidence="9">Leaves</tissue>
    </source>
</reference>
<feature type="signal peptide" evidence="7">
    <location>
        <begin position="1"/>
        <end position="24"/>
    </location>
</feature>
<dbReference type="OrthoDB" id="1430376at2759"/>
<keyword evidence="2" id="KW-0052">Apoplast</keyword>
<evidence type="ECO:0000256" key="3">
    <source>
        <dbReference type="ARBA" id="ARBA00022525"/>
    </source>
</evidence>
<dbReference type="GO" id="GO:0004857">
    <property type="term" value="F:enzyme inhibitor activity"/>
    <property type="evidence" value="ECO:0007669"/>
    <property type="project" value="InterPro"/>
</dbReference>
<dbReference type="InterPro" id="IPR006501">
    <property type="entry name" value="Pectinesterase_inhib_dom"/>
</dbReference>
<accession>A0A6A1W163</accession>
<evidence type="ECO:0000256" key="5">
    <source>
        <dbReference type="ARBA" id="ARBA00023157"/>
    </source>
</evidence>
<dbReference type="GO" id="GO:0048046">
    <property type="term" value="C:apoplast"/>
    <property type="evidence" value="ECO:0007669"/>
    <property type="project" value="UniProtKB-SubCell"/>
</dbReference>
<dbReference type="PANTHER" id="PTHR31080:SF12">
    <property type="entry name" value="PLANT INVERTASE_PECTIN METHYLESTERASE INHIBITOR"/>
    <property type="match status" value="1"/>
</dbReference>
<feature type="domain" description="Pectinesterase inhibitor" evidence="8">
    <location>
        <begin position="32"/>
        <end position="192"/>
    </location>
</feature>
<dbReference type="EMBL" id="RXIC02000021">
    <property type="protein sequence ID" value="KAB1218984.1"/>
    <property type="molecule type" value="Genomic_DNA"/>
</dbReference>
<evidence type="ECO:0000313" key="10">
    <source>
        <dbReference type="EMBL" id="KAB1218989.1"/>
    </source>
</evidence>
<dbReference type="InterPro" id="IPR035513">
    <property type="entry name" value="Invertase/methylesterase_inhib"/>
</dbReference>
<comment type="subcellular location">
    <subcellularLocation>
        <location evidence="1">Secreted</location>
        <location evidence="1">Extracellular space</location>
        <location evidence="1">Apoplast</location>
    </subcellularLocation>
</comment>
<gene>
    <name evidence="10" type="ORF">CJ030_MR3G015095</name>
    <name evidence="9" type="ORF">CJ030_MR3G015100</name>
</gene>
<name>A0A6A1W163_9ROSI</name>
<feature type="chain" id="PRO_5035382558" evidence="7">
    <location>
        <begin position="25"/>
        <end position="207"/>
    </location>
</feature>
<sequence length="207" mass="23104">MDQRLSLLLILFSLFFLSWSTVESAFPRRPQLSQAYIEDACSATRYPTVCVKYLSRYANTAMQGPEQLAHLALSESLYRALCTKAYILKVAKELEASRDRGCQEVKDCLAQISDTVIQLGQSIRQLRCLGDEPIGDDFFWHISNVETWVSAALTDTSTCLDELPGQNIGKTKATIKGKVLNVAQATSNALALFHRYAAKYKVTTKKP</sequence>
<evidence type="ECO:0000313" key="11">
    <source>
        <dbReference type="Proteomes" id="UP000516437"/>
    </source>
</evidence>
<dbReference type="FunFam" id="1.20.140.40:FF:000006">
    <property type="entry name" value="Pectinesterase inhibitor 3"/>
    <property type="match status" value="1"/>
</dbReference>
<dbReference type="Pfam" id="PF04043">
    <property type="entry name" value="PMEI"/>
    <property type="match status" value="1"/>
</dbReference>
<keyword evidence="3" id="KW-0964">Secreted</keyword>
<dbReference type="Gene3D" id="1.20.140.40">
    <property type="entry name" value="Invertase/pectin methylesterase inhibitor family protein"/>
    <property type="match status" value="1"/>
</dbReference>
<dbReference type="PANTHER" id="PTHR31080">
    <property type="entry name" value="PECTINESTERASE INHIBITOR-LIKE"/>
    <property type="match status" value="1"/>
</dbReference>
<evidence type="ECO:0000256" key="7">
    <source>
        <dbReference type="SAM" id="SignalP"/>
    </source>
</evidence>
<keyword evidence="11" id="KW-1185">Reference proteome</keyword>
<proteinExistence type="inferred from homology"/>
<reference evidence="9 11" key="2">
    <citation type="journal article" date="2019" name="Plant Biotechnol. J.">
        <title>The red bayberry genome and genetic basis of sex determination.</title>
        <authorList>
            <person name="Jia H.M."/>
            <person name="Jia H.J."/>
            <person name="Cai Q.L."/>
            <person name="Wang Y."/>
            <person name="Zhao H.B."/>
            <person name="Yang W.F."/>
            <person name="Wang G.Y."/>
            <person name="Li Y.H."/>
            <person name="Zhan D.L."/>
            <person name="Shen Y.T."/>
            <person name="Niu Q.F."/>
            <person name="Chang L."/>
            <person name="Qiu J."/>
            <person name="Zhao L."/>
            <person name="Xie H.B."/>
            <person name="Fu W.Y."/>
            <person name="Jin J."/>
            <person name="Li X.W."/>
            <person name="Jiao Y."/>
            <person name="Zhou C.C."/>
            <person name="Tu T."/>
            <person name="Chai C.Y."/>
            <person name="Gao J.L."/>
            <person name="Fan L.J."/>
            <person name="van de Weg E."/>
            <person name="Wang J.Y."/>
            <person name="Gao Z.S."/>
        </authorList>
    </citation>
    <scope>NUCLEOTIDE SEQUENCE [LARGE SCALE GENOMIC DNA]</scope>
    <source>
        <tissue evidence="9">Leaves</tissue>
    </source>
</reference>
<dbReference type="CDD" id="cd15798">
    <property type="entry name" value="PMEI-like_3"/>
    <property type="match status" value="1"/>
</dbReference>
<dbReference type="Proteomes" id="UP000516437">
    <property type="component" value="Chromosome 3"/>
</dbReference>
<reference evidence="9" key="1">
    <citation type="submission" date="2018-07" db="EMBL/GenBank/DDBJ databases">
        <authorList>
            <person name="Gao Z.-S."/>
            <person name="Jia H.-M."/>
            <person name="Jia H.-J."/>
            <person name="Cai Q.-L."/>
            <person name="Wang Y."/>
            <person name="Zhao H.-B."/>
        </authorList>
    </citation>
    <scope>NUCLEOTIDE SEQUENCE</scope>
    <source>
        <tissue evidence="9">Leaves</tissue>
    </source>
</reference>
<dbReference type="NCBIfam" id="TIGR01614">
    <property type="entry name" value="PME_inhib"/>
    <property type="match status" value="1"/>
</dbReference>
<keyword evidence="5" id="KW-1015">Disulfide bond</keyword>
<evidence type="ECO:0000256" key="2">
    <source>
        <dbReference type="ARBA" id="ARBA00022523"/>
    </source>
</evidence>
<evidence type="ECO:0000256" key="4">
    <source>
        <dbReference type="ARBA" id="ARBA00022729"/>
    </source>
</evidence>
<evidence type="ECO:0000256" key="6">
    <source>
        <dbReference type="ARBA" id="ARBA00038471"/>
    </source>
</evidence>